<sequence>MGDNGAIARFLADHDGVVTIDQALSCGLSRGEIKGRVARGDWLAMARGLYRSATHPVTESSMIRAAVLAYRGVADRTTAAWWHGLLDVVPEGITLSCAQARAPLDWPVSIRSVRRRYGPSALTTVRDLPIARKPLTALMTSVELDEGSQFLDRALQTKAVTLVELQRAIDDNAGICGMARARRLVAVAASDSESAAERLFVTLLKDRGLTGWVQQLWLGPWRMDFAWPDLQIAVEISGWSYHRDVRRHGNDLAKANYLESIGWRELQFDWHMINDSGEDCIQQVINLIDARSTVDSW</sequence>
<evidence type="ECO:0000313" key="2">
    <source>
        <dbReference type="EMBL" id="GEE03247.1"/>
    </source>
</evidence>
<dbReference type="Gene3D" id="3.40.960.10">
    <property type="entry name" value="VSR Endonuclease"/>
    <property type="match status" value="1"/>
</dbReference>
<accession>A0A7I9VD62</accession>
<feature type="domain" description="DUF559" evidence="1">
    <location>
        <begin position="191"/>
        <end position="286"/>
    </location>
</feature>
<dbReference type="RefSeq" id="WP_371865232.1">
    <property type="nucleotide sequence ID" value="NZ_BJOV01000005.1"/>
</dbReference>
<reference evidence="3" key="1">
    <citation type="submission" date="2019-06" db="EMBL/GenBank/DDBJ databases">
        <title>Gordonia isolated from sludge of a wastewater treatment plant.</title>
        <authorList>
            <person name="Tamura T."/>
            <person name="Aoyama K."/>
            <person name="Kang Y."/>
            <person name="Saito S."/>
            <person name="Akiyama N."/>
            <person name="Yazawa K."/>
            <person name="Gonoi T."/>
            <person name="Mikami Y."/>
        </authorList>
    </citation>
    <scope>NUCLEOTIDE SEQUENCE [LARGE SCALE GENOMIC DNA]</scope>
    <source>
        <strain evidence="3">NBRC 107696</strain>
    </source>
</reference>
<dbReference type="SUPFAM" id="SSF52980">
    <property type="entry name" value="Restriction endonuclease-like"/>
    <property type="match status" value="1"/>
</dbReference>
<dbReference type="InterPro" id="IPR011335">
    <property type="entry name" value="Restrct_endonuc-II-like"/>
</dbReference>
<proteinExistence type="predicted"/>
<keyword evidence="3" id="KW-1185">Reference proteome</keyword>
<comment type="caution">
    <text evidence="2">The sequence shown here is derived from an EMBL/GenBank/DDBJ whole genome shotgun (WGS) entry which is preliminary data.</text>
</comment>
<gene>
    <name evidence="2" type="ORF">nbrc107696_36930</name>
</gene>
<dbReference type="Proteomes" id="UP000444960">
    <property type="component" value="Unassembled WGS sequence"/>
</dbReference>
<organism evidence="2 3">
    <name type="scientific">Gordonia spumicola</name>
    <dbReference type="NCBI Taxonomy" id="589161"/>
    <lineage>
        <taxon>Bacteria</taxon>
        <taxon>Bacillati</taxon>
        <taxon>Actinomycetota</taxon>
        <taxon>Actinomycetes</taxon>
        <taxon>Mycobacteriales</taxon>
        <taxon>Gordoniaceae</taxon>
        <taxon>Gordonia</taxon>
    </lineage>
</organism>
<dbReference type="AlphaFoldDB" id="A0A7I9VD62"/>
<name>A0A7I9VD62_9ACTN</name>
<protein>
    <recommendedName>
        <fullName evidence="1">DUF559 domain-containing protein</fullName>
    </recommendedName>
</protein>
<dbReference type="InterPro" id="IPR007569">
    <property type="entry name" value="DUF559"/>
</dbReference>
<dbReference type="EMBL" id="BJOV01000005">
    <property type="protein sequence ID" value="GEE03247.1"/>
    <property type="molecule type" value="Genomic_DNA"/>
</dbReference>
<evidence type="ECO:0000313" key="3">
    <source>
        <dbReference type="Proteomes" id="UP000444960"/>
    </source>
</evidence>
<evidence type="ECO:0000259" key="1">
    <source>
        <dbReference type="Pfam" id="PF04480"/>
    </source>
</evidence>
<dbReference type="Pfam" id="PF04480">
    <property type="entry name" value="DUF559"/>
    <property type="match status" value="1"/>
</dbReference>